<evidence type="ECO:0000313" key="4">
    <source>
        <dbReference type="Proteomes" id="UP000282087"/>
    </source>
</evidence>
<organism evidence="3 4">
    <name type="scientific">Peronospora effusa</name>
    <dbReference type="NCBI Taxonomy" id="542832"/>
    <lineage>
        <taxon>Eukaryota</taxon>
        <taxon>Sar</taxon>
        <taxon>Stramenopiles</taxon>
        <taxon>Oomycota</taxon>
        <taxon>Peronosporomycetes</taxon>
        <taxon>Peronosporales</taxon>
        <taxon>Peronosporaceae</taxon>
        <taxon>Peronospora</taxon>
    </lineage>
</organism>
<accession>A0A3M6VU94</accession>
<protein>
    <recommendedName>
        <fullName evidence="5">Glycoside hydrolase family 5 domain-containing protein</fullName>
    </recommendedName>
</protein>
<dbReference type="Gene3D" id="3.20.20.80">
    <property type="entry name" value="Glycosidases"/>
    <property type="match status" value="1"/>
</dbReference>
<dbReference type="EMBL" id="QLLG01000035">
    <property type="protein sequence ID" value="RMX69166.1"/>
    <property type="molecule type" value="Genomic_DNA"/>
</dbReference>
<dbReference type="InterPro" id="IPR050386">
    <property type="entry name" value="Glycosyl_hydrolase_5"/>
</dbReference>
<sequence length="374" mass="42757">MDTYTFCTALGKEEANRQLRIHYENWVTEKDIGALAAAGINSLRIPVGDWMFNPYEPFSGCTTGVAMRTTVSLTLHLKRLLFEHWPIRQAEWAGTFDVENHNYSSINYSNLNHSIVVVEAIINRYKGHKAVMEIEPVNEPWELTPIKVLKEYYWKSYKRVKALALLWKFIIHDSFRFGLAFWADFLRGCPDIALDTHIYQAWNSPGTIEDFFSNACQQKYVITKMEDAMMPVIVGEWSIGTDNCAMWLNGFNDNLPGFPKVQCHMVDCPINSTYLGDGFPGTPLDETKPIQGPYSTGMCEPSFGKCPVNSQSFFHQYDDAALTRALTLKKLNGVAVGHGWYFWNFKTEIHYKVEFFGLGSSGRIPQERVKVPQR</sequence>
<dbReference type="InterPro" id="IPR017853">
    <property type="entry name" value="GH"/>
</dbReference>
<evidence type="ECO:0000256" key="1">
    <source>
        <dbReference type="ARBA" id="ARBA00022801"/>
    </source>
</evidence>
<keyword evidence="2" id="KW-0326">Glycosidase</keyword>
<evidence type="ECO:0000256" key="2">
    <source>
        <dbReference type="ARBA" id="ARBA00023295"/>
    </source>
</evidence>
<dbReference type="GO" id="GO:0005576">
    <property type="term" value="C:extracellular region"/>
    <property type="evidence" value="ECO:0007669"/>
    <property type="project" value="TreeGrafter"/>
</dbReference>
<dbReference type="GO" id="GO:0009986">
    <property type="term" value="C:cell surface"/>
    <property type="evidence" value="ECO:0007669"/>
    <property type="project" value="TreeGrafter"/>
</dbReference>
<gene>
    <name evidence="3" type="ORF">DD238_002048</name>
</gene>
<dbReference type="GO" id="GO:0009251">
    <property type="term" value="P:glucan catabolic process"/>
    <property type="evidence" value="ECO:0007669"/>
    <property type="project" value="TreeGrafter"/>
</dbReference>
<dbReference type="VEuPathDB" id="FungiDB:DD237_002861"/>
<dbReference type="PANTHER" id="PTHR31297:SF38">
    <property type="entry name" value="X8 DOMAIN-CONTAINING PROTEIN"/>
    <property type="match status" value="1"/>
</dbReference>
<evidence type="ECO:0000313" key="3">
    <source>
        <dbReference type="EMBL" id="RMX69166.1"/>
    </source>
</evidence>
<evidence type="ECO:0008006" key="5">
    <source>
        <dbReference type="Google" id="ProtNLM"/>
    </source>
</evidence>
<dbReference type="Proteomes" id="UP000282087">
    <property type="component" value="Unassembled WGS sequence"/>
</dbReference>
<proteinExistence type="predicted"/>
<reference evidence="3 4" key="1">
    <citation type="submission" date="2018-06" db="EMBL/GenBank/DDBJ databases">
        <title>Comparative genomics of downy mildews reveals potential adaptations to biotrophy.</title>
        <authorList>
            <person name="Fletcher K."/>
            <person name="Klosterman S.J."/>
            <person name="Derevnina L."/>
            <person name="Martin F."/>
            <person name="Koike S."/>
            <person name="Reyes Chin-Wo S."/>
            <person name="Mou B."/>
            <person name="Michelmore R."/>
        </authorList>
    </citation>
    <scope>NUCLEOTIDE SEQUENCE [LARGE SCALE GENOMIC DNA]</scope>
    <source>
        <strain evidence="3 4">R14</strain>
    </source>
</reference>
<keyword evidence="4" id="KW-1185">Reference proteome</keyword>
<dbReference type="SUPFAM" id="SSF51445">
    <property type="entry name" value="(Trans)glycosidases"/>
    <property type="match status" value="1"/>
</dbReference>
<dbReference type="STRING" id="542832.A0A3M6VU94"/>
<dbReference type="PANTHER" id="PTHR31297">
    <property type="entry name" value="GLUCAN ENDO-1,6-BETA-GLUCOSIDASE B"/>
    <property type="match status" value="1"/>
</dbReference>
<keyword evidence="1" id="KW-0378">Hydrolase</keyword>
<comment type="caution">
    <text evidence="3">The sequence shown here is derived from an EMBL/GenBank/DDBJ whole genome shotgun (WGS) entry which is preliminary data.</text>
</comment>
<name>A0A3M6VU94_9STRA</name>
<dbReference type="GO" id="GO:0008422">
    <property type="term" value="F:beta-glucosidase activity"/>
    <property type="evidence" value="ECO:0007669"/>
    <property type="project" value="TreeGrafter"/>
</dbReference>
<dbReference type="AlphaFoldDB" id="A0A3M6VU94"/>